<proteinExistence type="predicted"/>
<organism evidence="1">
    <name type="scientific">Rhizophora mucronata</name>
    <name type="common">Asiatic mangrove</name>
    <dbReference type="NCBI Taxonomy" id="61149"/>
    <lineage>
        <taxon>Eukaryota</taxon>
        <taxon>Viridiplantae</taxon>
        <taxon>Streptophyta</taxon>
        <taxon>Embryophyta</taxon>
        <taxon>Tracheophyta</taxon>
        <taxon>Spermatophyta</taxon>
        <taxon>Magnoliopsida</taxon>
        <taxon>eudicotyledons</taxon>
        <taxon>Gunneridae</taxon>
        <taxon>Pentapetalae</taxon>
        <taxon>rosids</taxon>
        <taxon>fabids</taxon>
        <taxon>Malpighiales</taxon>
        <taxon>Rhizophoraceae</taxon>
        <taxon>Rhizophora</taxon>
    </lineage>
</organism>
<protein>
    <submittedName>
        <fullName evidence="1">Uncharacterized protein</fullName>
    </submittedName>
</protein>
<reference evidence="1" key="1">
    <citation type="submission" date="2018-02" db="EMBL/GenBank/DDBJ databases">
        <title>Rhizophora mucronata_Transcriptome.</title>
        <authorList>
            <person name="Meera S.P."/>
            <person name="Sreeshan A."/>
            <person name="Augustine A."/>
        </authorList>
    </citation>
    <scope>NUCLEOTIDE SEQUENCE</scope>
    <source>
        <tissue evidence="1">Leaf</tissue>
    </source>
</reference>
<name>A0A2P2IHD5_RHIMU</name>
<evidence type="ECO:0000313" key="1">
    <source>
        <dbReference type="EMBL" id="MBW80628.1"/>
    </source>
</evidence>
<sequence length="31" mass="3585">MTHLLSFIARISKTQLSTQTIYCRTSTVWVV</sequence>
<dbReference type="AlphaFoldDB" id="A0A2P2IHD5"/>
<accession>A0A2P2IHD5</accession>
<dbReference type="EMBL" id="GGEC01000145">
    <property type="protein sequence ID" value="MBW80628.1"/>
    <property type="molecule type" value="Transcribed_RNA"/>
</dbReference>